<comment type="caution">
    <text evidence="1">The sequence shown here is derived from an EMBL/GenBank/DDBJ whole genome shotgun (WGS) entry which is preliminary data.</text>
</comment>
<name>A0ACC0Z1F7_9ROSI</name>
<keyword evidence="2" id="KW-1185">Reference proteome</keyword>
<evidence type="ECO:0000313" key="1">
    <source>
        <dbReference type="EMBL" id="KAJ0043900.1"/>
    </source>
</evidence>
<dbReference type="Proteomes" id="UP001163603">
    <property type="component" value="Chromosome 4"/>
</dbReference>
<evidence type="ECO:0000313" key="2">
    <source>
        <dbReference type="Proteomes" id="UP001163603"/>
    </source>
</evidence>
<sequence>MYFFSSRDRKYPKGNRPRRSAADGYWKATGVDLKIKQNDITIGRRKGLVYYQGTHKDSVKTNWIMYEYRLASNTDTSCNKKSQNASTSNTTAPIDMRLDDCVLYRIHKKSEKAKEENENDVGCGNVDSTSSNPSMQAHYYQGNVPEIFPPTRHAPLRQFNVEDRVISNVFEHYLPNPAQGLPCYFGEETNSVPNTTSSAGSTAVPSTNGCIVPLPHHLDPRTYYYDYPLTNFGELEASNPPALD</sequence>
<proteinExistence type="predicted"/>
<accession>A0ACC0Z1F7</accession>
<gene>
    <name evidence="1" type="ORF">Pint_17902</name>
</gene>
<dbReference type="EMBL" id="CM047739">
    <property type="protein sequence ID" value="KAJ0043900.1"/>
    <property type="molecule type" value="Genomic_DNA"/>
</dbReference>
<reference evidence="2" key="1">
    <citation type="journal article" date="2023" name="G3 (Bethesda)">
        <title>Genome assembly and association tests identify interacting loci associated with vigor, precocity, and sex in interspecific pistachio rootstocks.</title>
        <authorList>
            <person name="Palmer W."/>
            <person name="Jacygrad E."/>
            <person name="Sagayaradj S."/>
            <person name="Cavanaugh K."/>
            <person name="Han R."/>
            <person name="Bertier L."/>
            <person name="Beede B."/>
            <person name="Kafkas S."/>
            <person name="Golino D."/>
            <person name="Preece J."/>
            <person name="Michelmore R."/>
        </authorList>
    </citation>
    <scope>NUCLEOTIDE SEQUENCE [LARGE SCALE GENOMIC DNA]</scope>
</reference>
<protein>
    <submittedName>
        <fullName evidence="1">Uncharacterized protein</fullName>
    </submittedName>
</protein>
<organism evidence="1 2">
    <name type="scientific">Pistacia integerrima</name>
    <dbReference type="NCBI Taxonomy" id="434235"/>
    <lineage>
        <taxon>Eukaryota</taxon>
        <taxon>Viridiplantae</taxon>
        <taxon>Streptophyta</taxon>
        <taxon>Embryophyta</taxon>
        <taxon>Tracheophyta</taxon>
        <taxon>Spermatophyta</taxon>
        <taxon>Magnoliopsida</taxon>
        <taxon>eudicotyledons</taxon>
        <taxon>Gunneridae</taxon>
        <taxon>Pentapetalae</taxon>
        <taxon>rosids</taxon>
        <taxon>malvids</taxon>
        <taxon>Sapindales</taxon>
        <taxon>Anacardiaceae</taxon>
        <taxon>Pistacia</taxon>
    </lineage>
</organism>